<comment type="subcellular location">
    <subcellularLocation>
        <location evidence="8">Cell membrane</location>
        <topology evidence="8">Multi-pass membrane protein</topology>
    </subcellularLocation>
    <subcellularLocation>
        <location evidence="1">Membrane</location>
        <topology evidence="1">Multi-pass membrane protein</topology>
    </subcellularLocation>
</comment>
<keyword evidence="11" id="KW-1185">Reference proteome</keyword>
<keyword evidence="3 8" id="KW-0813">Transport</keyword>
<keyword evidence="6 8" id="KW-0534">Nitrate assimilation</keyword>
<dbReference type="GO" id="GO:0042128">
    <property type="term" value="P:nitrate assimilation"/>
    <property type="evidence" value="ECO:0007669"/>
    <property type="project" value="UniProtKB-UniRule"/>
</dbReference>
<evidence type="ECO:0000256" key="2">
    <source>
        <dbReference type="ARBA" id="ARBA00008432"/>
    </source>
</evidence>
<feature type="transmembrane region" description="Helical" evidence="8">
    <location>
        <begin position="377"/>
        <end position="399"/>
    </location>
</feature>
<comment type="caution">
    <text evidence="8">Lacks conserved residue(s) required for the propagation of feature annotation.</text>
</comment>
<feature type="transmembrane region" description="Helical" evidence="8">
    <location>
        <begin position="154"/>
        <end position="176"/>
    </location>
</feature>
<dbReference type="InterPro" id="IPR044772">
    <property type="entry name" value="NO3_transporter"/>
</dbReference>
<dbReference type="GO" id="GO:0015112">
    <property type="term" value="F:nitrate transmembrane transporter activity"/>
    <property type="evidence" value="ECO:0007669"/>
    <property type="project" value="UniProtKB-UniRule"/>
</dbReference>
<dbReference type="InterPro" id="IPR020846">
    <property type="entry name" value="MFS_dom"/>
</dbReference>
<evidence type="ECO:0000256" key="3">
    <source>
        <dbReference type="ARBA" id="ARBA00022448"/>
    </source>
</evidence>
<dbReference type="SUPFAM" id="SSF103473">
    <property type="entry name" value="MFS general substrate transporter"/>
    <property type="match status" value="1"/>
</dbReference>
<accession>A0A8H7RSZ9</accession>
<dbReference type="GO" id="GO:0005886">
    <property type="term" value="C:plasma membrane"/>
    <property type="evidence" value="ECO:0007669"/>
    <property type="project" value="UniProtKB-SubCell"/>
</dbReference>
<feature type="transmembrane region" description="Helical" evidence="8">
    <location>
        <begin position="405"/>
        <end position="426"/>
    </location>
</feature>
<sequence length="505" mass="54775">MQIFAKNLLIDQHGKATNFKLHSLQFPHMRALHLAWLSFMVAFMSWYAIPPIVYHIAEDLGISTVEIYDSNMAAVSITIIARLVVGPLCERFGPRRVMALILICGSIPCGMTGLITNGAGLIGLRCVIGILGATFVPCQFWTTQMFSPSVLGTANALSAGWGNMGAGITYLLMPAIYDGILSHTTNEIAWRTTFIIPCCICLFVAGLDFFVATDTPHGDWLKLRNEEENKTSKTTSESSSTTEKEKVVVSTTISVEKGALTDIEKVGEKGVLANVEDTESLQGVKKNESAKDALIGFGRVLIKPPVLIMIVHYACSFGTELAVDNVIGQVFREKFELDNSTASYIGSVFGLLNIISRLSGGLFSDYLGKRFQMPGRILAHCTCMTLEGVFLIGFSFGLINMHSAIILMIFFSFFVQAVCGSTFGIVPFIDPLNNGKIMGIVGAGGNLGGLIFNLMFREFAGDFETAFLCLGCIALGSGLLGNAILRVQGKMIWHIFSDNHPVPTL</sequence>
<proteinExistence type="inferred from homology"/>
<feature type="transmembrane region" description="Helical" evidence="8">
    <location>
        <begin position="68"/>
        <end position="85"/>
    </location>
</feature>
<dbReference type="InterPro" id="IPR004737">
    <property type="entry name" value="NO3_transporter_NarK/NarU-like"/>
</dbReference>
<dbReference type="CDD" id="cd17341">
    <property type="entry name" value="MFS_NRT2_like"/>
    <property type="match status" value="1"/>
</dbReference>
<organism evidence="10 11">
    <name type="scientific">Circinella minor</name>
    <dbReference type="NCBI Taxonomy" id="1195481"/>
    <lineage>
        <taxon>Eukaryota</taxon>
        <taxon>Fungi</taxon>
        <taxon>Fungi incertae sedis</taxon>
        <taxon>Mucoromycota</taxon>
        <taxon>Mucoromycotina</taxon>
        <taxon>Mucoromycetes</taxon>
        <taxon>Mucorales</taxon>
        <taxon>Lichtheimiaceae</taxon>
        <taxon>Circinella</taxon>
    </lineage>
</organism>
<feature type="transmembrane region" description="Helical" evidence="8">
    <location>
        <begin position="438"/>
        <end position="459"/>
    </location>
</feature>
<protein>
    <recommendedName>
        <fullName evidence="8">Nitrate/nitrite transporter</fullName>
    </recommendedName>
</protein>
<dbReference type="OrthoDB" id="434240at2759"/>
<evidence type="ECO:0000256" key="1">
    <source>
        <dbReference type="ARBA" id="ARBA00004141"/>
    </source>
</evidence>
<evidence type="ECO:0000313" key="10">
    <source>
        <dbReference type="EMBL" id="KAG2216135.1"/>
    </source>
</evidence>
<dbReference type="InterPro" id="IPR011701">
    <property type="entry name" value="MFS"/>
</dbReference>
<keyword evidence="8" id="KW-1003">Cell membrane</keyword>
<keyword evidence="7 8" id="KW-0472">Membrane</keyword>
<feature type="transmembrane region" description="Helical" evidence="8">
    <location>
        <begin position="122"/>
        <end position="142"/>
    </location>
</feature>
<comment type="caution">
    <text evidence="10">The sequence shown here is derived from an EMBL/GenBank/DDBJ whole genome shotgun (WGS) entry which is preliminary data.</text>
</comment>
<dbReference type="EMBL" id="JAEPRB010000451">
    <property type="protein sequence ID" value="KAG2216135.1"/>
    <property type="molecule type" value="Genomic_DNA"/>
</dbReference>
<reference evidence="10 11" key="1">
    <citation type="submission" date="2020-12" db="EMBL/GenBank/DDBJ databases">
        <title>Metabolic potential, ecology and presence of endohyphal bacteria is reflected in genomic diversity of Mucoromycotina.</title>
        <authorList>
            <person name="Muszewska A."/>
            <person name="Okrasinska A."/>
            <person name="Steczkiewicz K."/>
            <person name="Drgas O."/>
            <person name="Orlowska M."/>
            <person name="Perlinska-Lenart U."/>
            <person name="Aleksandrzak-Piekarczyk T."/>
            <person name="Szatraj K."/>
            <person name="Zielenkiewicz U."/>
            <person name="Pilsyk S."/>
            <person name="Malc E."/>
            <person name="Mieczkowski P."/>
            <person name="Kruszewska J.S."/>
            <person name="Biernat P."/>
            <person name="Pawlowska J."/>
        </authorList>
    </citation>
    <scope>NUCLEOTIDE SEQUENCE [LARGE SCALE GENOMIC DNA]</scope>
    <source>
        <strain evidence="10 11">CBS 142.35</strain>
    </source>
</reference>
<evidence type="ECO:0000256" key="5">
    <source>
        <dbReference type="ARBA" id="ARBA00022989"/>
    </source>
</evidence>
<dbReference type="Proteomes" id="UP000646827">
    <property type="component" value="Unassembled WGS sequence"/>
</dbReference>
<dbReference type="Pfam" id="PF07690">
    <property type="entry name" value="MFS_1"/>
    <property type="match status" value="1"/>
</dbReference>
<feature type="transmembrane region" description="Helical" evidence="8">
    <location>
        <begin position="188"/>
        <end position="212"/>
    </location>
</feature>
<comment type="similarity">
    <text evidence="2 8">Belongs to the major facilitator superfamily. Nitrate/nitrite porter (TC 2.A.1.8) family.</text>
</comment>
<evidence type="ECO:0000256" key="8">
    <source>
        <dbReference type="RuleBase" id="RU366033"/>
    </source>
</evidence>
<evidence type="ECO:0000313" key="11">
    <source>
        <dbReference type="Proteomes" id="UP000646827"/>
    </source>
</evidence>
<dbReference type="InterPro" id="IPR036259">
    <property type="entry name" value="MFS_trans_sf"/>
</dbReference>
<gene>
    <name evidence="10" type="ORF">INT45_005647</name>
</gene>
<name>A0A8H7RSZ9_9FUNG</name>
<feature type="transmembrane region" description="Helical" evidence="8">
    <location>
        <begin position="465"/>
        <end position="485"/>
    </location>
</feature>
<dbReference type="GO" id="GO:0015113">
    <property type="term" value="F:nitrite transmembrane transporter activity"/>
    <property type="evidence" value="ECO:0007669"/>
    <property type="project" value="InterPro"/>
</dbReference>
<dbReference type="NCBIfam" id="TIGR00886">
    <property type="entry name" value="2A0108"/>
    <property type="match status" value="1"/>
</dbReference>
<evidence type="ECO:0000256" key="4">
    <source>
        <dbReference type="ARBA" id="ARBA00022692"/>
    </source>
</evidence>
<evidence type="ECO:0000256" key="6">
    <source>
        <dbReference type="ARBA" id="ARBA00023063"/>
    </source>
</evidence>
<dbReference type="AlphaFoldDB" id="A0A8H7RSZ9"/>
<evidence type="ECO:0000256" key="7">
    <source>
        <dbReference type="ARBA" id="ARBA00023136"/>
    </source>
</evidence>
<dbReference type="PROSITE" id="PS50850">
    <property type="entry name" value="MFS"/>
    <property type="match status" value="1"/>
</dbReference>
<feature type="domain" description="Major facilitator superfamily (MFS) profile" evidence="9">
    <location>
        <begin position="31"/>
        <end position="489"/>
    </location>
</feature>
<keyword evidence="4 8" id="KW-0812">Transmembrane</keyword>
<evidence type="ECO:0000259" key="9">
    <source>
        <dbReference type="PROSITE" id="PS50850"/>
    </source>
</evidence>
<keyword evidence="5 8" id="KW-1133">Transmembrane helix</keyword>
<dbReference type="Gene3D" id="1.20.1250.20">
    <property type="entry name" value="MFS general substrate transporter like domains"/>
    <property type="match status" value="2"/>
</dbReference>
<feature type="transmembrane region" description="Helical" evidence="8">
    <location>
        <begin position="34"/>
        <end position="56"/>
    </location>
</feature>
<dbReference type="PANTHER" id="PTHR23515">
    <property type="entry name" value="HIGH-AFFINITY NITRATE TRANSPORTER 2.3"/>
    <property type="match status" value="1"/>
</dbReference>